<keyword evidence="4 8" id="KW-0560">Oxidoreductase</keyword>
<dbReference type="PRINTS" id="PR00463">
    <property type="entry name" value="EP450I"/>
</dbReference>
<organism evidence="9 10">
    <name type="scientific">Hypsibius exemplaris</name>
    <name type="common">Freshwater tardigrade</name>
    <dbReference type="NCBI Taxonomy" id="2072580"/>
    <lineage>
        <taxon>Eukaryota</taxon>
        <taxon>Metazoa</taxon>
        <taxon>Ecdysozoa</taxon>
        <taxon>Tardigrada</taxon>
        <taxon>Eutardigrada</taxon>
        <taxon>Parachela</taxon>
        <taxon>Hypsibioidea</taxon>
        <taxon>Hypsibiidae</taxon>
        <taxon>Hypsibius</taxon>
    </lineage>
</organism>
<dbReference type="PANTHER" id="PTHR24300">
    <property type="entry name" value="CYTOCHROME P450 508A4-RELATED"/>
    <property type="match status" value="1"/>
</dbReference>
<dbReference type="PRINTS" id="PR00385">
    <property type="entry name" value="P450"/>
</dbReference>
<dbReference type="GO" id="GO:0005737">
    <property type="term" value="C:cytoplasm"/>
    <property type="evidence" value="ECO:0007669"/>
    <property type="project" value="TreeGrafter"/>
</dbReference>
<dbReference type="OrthoDB" id="1055148at2759"/>
<dbReference type="GO" id="GO:0008395">
    <property type="term" value="F:steroid hydroxylase activity"/>
    <property type="evidence" value="ECO:0007669"/>
    <property type="project" value="TreeGrafter"/>
</dbReference>
<evidence type="ECO:0000256" key="8">
    <source>
        <dbReference type="RuleBase" id="RU000461"/>
    </source>
</evidence>
<dbReference type="PROSITE" id="PS00086">
    <property type="entry name" value="CYTOCHROME_P450"/>
    <property type="match status" value="1"/>
</dbReference>
<keyword evidence="3 7" id="KW-0479">Metal-binding</keyword>
<dbReference type="AlphaFoldDB" id="A0A1W0WNU2"/>
<dbReference type="Proteomes" id="UP000192578">
    <property type="component" value="Unassembled WGS sequence"/>
</dbReference>
<keyword evidence="6 8" id="KW-0503">Monooxygenase</keyword>
<gene>
    <name evidence="9" type="ORF">BV898_09014</name>
</gene>
<keyword evidence="7 8" id="KW-0349">Heme</keyword>
<sequence length="486" mass="55337">MFLWFFLTLLAIYYALQRYILVLWKRGVGELPPGPFPLPLLGNALSLDPSKPYESAEAFANKYGKLFTLMFGNQLALVITDLSLARKALKDDRFQGRPKTVWHLLGFAHGIVLSEGDVYREHRRFAMQALKDYGFGKAAGEAFIQKEAADLVQIIRSAGGKPMDAYVPFAATVSNVMSYMLFGDSFNTSDPRFVEYIQFEAENFRDSANGSMVEMFHWLRFVPPFKGNFDRLRTRVETMLKRLQELIDDHKRHFDPTNPRDYIDAFLVAQQSGAPSFTDRQLLHNIGDLYAASMETTTTFLRWAMLFMMLHPEVQEKARQEIDRVTGRSRPVTFADRAALPYVEATFHEVFRMANFGPFLVPHKTETEVDFEGYVLPKDTTVIVLSWHINKDPKLWKDVDSFKPERFLTADGALDSAATNNIISFSVGKRVCPGEQLARMEMLIFFSSILQNFTVAAEEGKTPSTVQVNGLALTPQPYLMRAIPRK</sequence>
<feature type="binding site" description="axial binding residue" evidence="7">
    <location>
        <position position="432"/>
    </location>
    <ligand>
        <name>heme</name>
        <dbReference type="ChEBI" id="CHEBI:30413"/>
    </ligand>
    <ligandPart>
        <name>Fe</name>
        <dbReference type="ChEBI" id="CHEBI:18248"/>
    </ligandPart>
</feature>
<comment type="similarity">
    <text evidence="2 8">Belongs to the cytochrome P450 family.</text>
</comment>
<keyword evidence="5 7" id="KW-0408">Iron</keyword>
<proteinExistence type="inferred from homology"/>
<evidence type="ECO:0000256" key="4">
    <source>
        <dbReference type="ARBA" id="ARBA00023002"/>
    </source>
</evidence>
<accession>A0A1W0WNU2</accession>
<evidence type="ECO:0000313" key="10">
    <source>
        <dbReference type="Proteomes" id="UP000192578"/>
    </source>
</evidence>
<evidence type="ECO:0000256" key="6">
    <source>
        <dbReference type="ARBA" id="ARBA00023033"/>
    </source>
</evidence>
<comment type="cofactor">
    <cofactor evidence="1 7">
        <name>heme</name>
        <dbReference type="ChEBI" id="CHEBI:30413"/>
    </cofactor>
</comment>
<dbReference type="InterPro" id="IPR017972">
    <property type="entry name" value="Cyt_P450_CS"/>
</dbReference>
<dbReference type="GO" id="GO:0016712">
    <property type="term" value="F:oxidoreductase activity, acting on paired donors, with incorporation or reduction of molecular oxygen, reduced flavin or flavoprotein as one donor, and incorporation of one atom of oxygen"/>
    <property type="evidence" value="ECO:0007669"/>
    <property type="project" value="TreeGrafter"/>
</dbReference>
<evidence type="ECO:0000256" key="2">
    <source>
        <dbReference type="ARBA" id="ARBA00010617"/>
    </source>
</evidence>
<evidence type="ECO:0000256" key="7">
    <source>
        <dbReference type="PIRSR" id="PIRSR602401-1"/>
    </source>
</evidence>
<protein>
    <submittedName>
        <fullName evidence="9">Cytochrome P450 2J6</fullName>
    </submittedName>
</protein>
<reference evidence="10" key="1">
    <citation type="submission" date="2017-01" db="EMBL/GenBank/DDBJ databases">
        <title>Comparative genomics of anhydrobiosis in the tardigrade Hypsibius dujardini.</title>
        <authorList>
            <person name="Yoshida Y."/>
            <person name="Koutsovoulos G."/>
            <person name="Laetsch D."/>
            <person name="Stevens L."/>
            <person name="Kumar S."/>
            <person name="Horikawa D."/>
            <person name="Ishino K."/>
            <person name="Komine S."/>
            <person name="Tomita M."/>
            <person name="Blaxter M."/>
            <person name="Arakawa K."/>
        </authorList>
    </citation>
    <scope>NUCLEOTIDE SEQUENCE [LARGE SCALE GENOMIC DNA]</scope>
    <source>
        <strain evidence="10">Z151</strain>
    </source>
</reference>
<dbReference type="GO" id="GO:0005506">
    <property type="term" value="F:iron ion binding"/>
    <property type="evidence" value="ECO:0007669"/>
    <property type="project" value="InterPro"/>
</dbReference>
<evidence type="ECO:0000256" key="1">
    <source>
        <dbReference type="ARBA" id="ARBA00001971"/>
    </source>
</evidence>
<dbReference type="FunFam" id="1.10.630.10:FF:000036">
    <property type="entry name" value="CYtochrome P450 family"/>
    <property type="match status" value="1"/>
</dbReference>
<evidence type="ECO:0000256" key="5">
    <source>
        <dbReference type="ARBA" id="ARBA00023004"/>
    </source>
</evidence>
<keyword evidence="10" id="KW-1185">Reference proteome</keyword>
<dbReference type="InterPro" id="IPR001128">
    <property type="entry name" value="Cyt_P450"/>
</dbReference>
<dbReference type="PANTHER" id="PTHR24300:SF403">
    <property type="entry name" value="CYTOCHROME P450 306A1"/>
    <property type="match status" value="1"/>
</dbReference>
<evidence type="ECO:0000313" key="9">
    <source>
        <dbReference type="EMBL" id="OQV16842.1"/>
    </source>
</evidence>
<name>A0A1W0WNU2_HYPEX</name>
<dbReference type="EMBL" id="MTYJ01000069">
    <property type="protein sequence ID" value="OQV16842.1"/>
    <property type="molecule type" value="Genomic_DNA"/>
</dbReference>
<dbReference type="InterPro" id="IPR050182">
    <property type="entry name" value="Cytochrome_P450_fam2"/>
</dbReference>
<dbReference type="Gene3D" id="1.10.630.10">
    <property type="entry name" value="Cytochrome P450"/>
    <property type="match status" value="1"/>
</dbReference>
<dbReference type="InterPro" id="IPR036396">
    <property type="entry name" value="Cyt_P450_sf"/>
</dbReference>
<dbReference type="GO" id="GO:0020037">
    <property type="term" value="F:heme binding"/>
    <property type="evidence" value="ECO:0007669"/>
    <property type="project" value="InterPro"/>
</dbReference>
<dbReference type="GO" id="GO:0006082">
    <property type="term" value="P:organic acid metabolic process"/>
    <property type="evidence" value="ECO:0007669"/>
    <property type="project" value="TreeGrafter"/>
</dbReference>
<comment type="caution">
    <text evidence="9">The sequence shown here is derived from an EMBL/GenBank/DDBJ whole genome shotgun (WGS) entry which is preliminary data.</text>
</comment>
<dbReference type="SUPFAM" id="SSF48264">
    <property type="entry name" value="Cytochrome P450"/>
    <property type="match status" value="1"/>
</dbReference>
<dbReference type="GO" id="GO:0006805">
    <property type="term" value="P:xenobiotic metabolic process"/>
    <property type="evidence" value="ECO:0007669"/>
    <property type="project" value="TreeGrafter"/>
</dbReference>
<evidence type="ECO:0000256" key="3">
    <source>
        <dbReference type="ARBA" id="ARBA00022723"/>
    </source>
</evidence>
<dbReference type="Pfam" id="PF00067">
    <property type="entry name" value="p450"/>
    <property type="match status" value="1"/>
</dbReference>
<dbReference type="InterPro" id="IPR002401">
    <property type="entry name" value="Cyt_P450_E_grp-I"/>
</dbReference>